<proteinExistence type="predicted"/>
<evidence type="ECO:0000313" key="2">
    <source>
        <dbReference type="Proteomes" id="UP000324222"/>
    </source>
</evidence>
<comment type="caution">
    <text evidence="1">The sequence shown here is derived from an EMBL/GenBank/DDBJ whole genome shotgun (WGS) entry which is preliminary data.</text>
</comment>
<dbReference type="Proteomes" id="UP000324222">
    <property type="component" value="Unassembled WGS sequence"/>
</dbReference>
<sequence>MMRSATDGGDSCYLAASSCDLFSLAILPSPQQQGDTVATNSKERAQLLASLFDGKMKVRDLQQPSAQLFQQWR</sequence>
<evidence type="ECO:0000313" key="1">
    <source>
        <dbReference type="EMBL" id="MPC59722.1"/>
    </source>
</evidence>
<organism evidence="1 2">
    <name type="scientific">Portunus trituberculatus</name>
    <name type="common">Swimming crab</name>
    <name type="synonym">Neptunus trituberculatus</name>
    <dbReference type="NCBI Taxonomy" id="210409"/>
    <lineage>
        <taxon>Eukaryota</taxon>
        <taxon>Metazoa</taxon>
        <taxon>Ecdysozoa</taxon>
        <taxon>Arthropoda</taxon>
        <taxon>Crustacea</taxon>
        <taxon>Multicrustacea</taxon>
        <taxon>Malacostraca</taxon>
        <taxon>Eumalacostraca</taxon>
        <taxon>Eucarida</taxon>
        <taxon>Decapoda</taxon>
        <taxon>Pleocyemata</taxon>
        <taxon>Brachyura</taxon>
        <taxon>Eubrachyura</taxon>
        <taxon>Portunoidea</taxon>
        <taxon>Portunidae</taxon>
        <taxon>Portuninae</taxon>
        <taxon>Portunus</taxon>
    </lineage>
</organism>
<name>A0A5B7GL66_PORTR</name>
<dbReference type="EMBL" id="VSRR010016818">
    <property type="protein sequence ID" value="MPC59722.1"/>
    <property type="molecule type" value="Genomic_DNA"/>
</dbReference>
<protein>
    <submittedName>
        <fullName evidence="1">Uncharacterized protein</fullName>
    </submittedName>
</protein>
<keyword evidence="2" id="KW-1185">Reference proteome</keyword>
<accession>A0A5B7GL66</accession>
<reference evidence="1 2" key="1">
    <citation type="submission" date="2019-05" db="EMBL/GenBank/DDBJ databases">
        <title>Another draft genome of Portunus trituberculatus and its Hox gene families provides insights of decapod evolution.</title>
        <authorList>
            <person name="Jeong J.-H."/>
            <person name="Song I."/>
            <person name="Kim S."/>
            <person name="Choi T."/>
            <person name="Kim D."/>
            <person name="Ryu S."/>
            <person name="Kim W."/>
        </authorList>
    </citation>
    <scope>NUCLEOTIDE SEQUENCE [LARGE SCALE GENOMIC DNA]</scope>
    <source>
        <tissue evidence="1">Muscle</tissue>
    </source>
</reference>
<dbReference type="AlphaFoldDB" id="A0A5B7GL66"/>
<gene>
    <name evidence="1" type="ORF">E2C01_053750</name>
</gene>